<dbReference type="PANTHER" id="PTHR43435">
    <property type="entry name" value="RIBULOKINASE"/>
    <property type="match status" value="1"/>
</dbReference>
<sequence>HTLPPDFALEVPADYIEASERSVHDAMQASGVDPEAVIGLGVDATSSTVVVTDAQGTPLCERPEFADNPHAYIKLWKHHGGQSQAERIVELARQREESWLGRYGGTLSSEMLLPKILETFEEAPEVYAATEEVLDVLDWLTWKLTGRLTYAAGDSGYKRMYQDGSYPSRDFLEALAPGFGGVFEEKMSHEVLPLGARVGGLDAEFARAFGLPEGIAVASGNI</sequence>
<gene>
    <name evidence="4" type="ORF">FK530_24610</name>
</gene>
<dbReference type="RefSeq" id="WP_269434187.1">
    <property type="nucleotide sequence ID" value="NZ_VIGX01000112.1"/>
</dbReference>
<evidence type="ECO:0000313" key="4">
    <source>
        <dbReference type="EMBL" id="TWS22762.1"/>
    </source>
</evidence>
<protein>
    <submittedName>
        <fullName evidence="4">Ribulokinase</fullName>
    </submittedName>
</protein>
<dbReference type="AlphaFoldDB" id="A0A5C5RJG8"/>
<dbReference type="GO" id="GO:0005737">
    <property type="term" value="C:cytoplasm"/>
    <property type="evidence" value="ECO:0007669"/>
    <property type="project" value="TreeGrafter"/>
</dbReference>
<feature type="domain" description="Carbohydrate kinase FGGY N-terminal" evidence="3">
    <location>
        <begin position="12"/>
        <end position="220"/>
    </location>
</feature>
<dbReference type="GO" id="GO:0019321">
    <property type="term" value="P:pentose metabolic process"/>
    <property type="evidence" value="ECO:0007669"/>
    <property type="project" value="TreeGrafter"/>
</dbReference>
<dbReference type="EMBL" id="VIGX01000112">
    <property type="protein sequence ID" value="TWS22762.1"/>
    <property type="molecule type" value="Genomic_DNA"/>
</dbReference>
<feature type="non-terminal residue" evidence="4">
    <location>
        <position position="222"/>
    </location>
</feature>
<keyword evidence="2 4" id="KW-0418">Kinase</keyword>
<organism evidence="4 5">
    <name type="scientific">Tsukamurella conjunctivitidis</name>
    <dbReference type="NCBI Taxonomy" id="2592068"/>
    <lineage>
        <taxon>Bacteria</taxon>
        <taxon>Bacillati</taxon>
        <taxon>Actinomycetota</taxon>
        <taxon>Actinomycetes</taxon>
        <taxon>Mycobacteriales</taxon>
        <taxon>Tsukamurellaceae</taxon>
        <taxon>Tsukamurella</taxon>
    </lineage>
</organism>
<proteinExistence type="predicted"/>
<dbReference type="Pfam" id="PF00370">
    <property type="entry name" value="FGGY_N"/>
    <property type="match status" value="1"/>
</dbReference>
<name>A0A5C5RJG8_9ACTN</name>
<keyword evidence="1" id="KW-0808">Transferase</keyword>
<dbReference type="Gene3D" id="3.30.420.40">
    <property type="match status" value="1"/>
</dbReference>
<dbReference type="PANTHER" id="PTHR43435:SF4">
    <property type="entry name" value="FGGY CARBOHYDRATE KINASE DOMAIN-CONTAINING PROTEIN"/>
    <property type="match status" value="1"/>
</dbReference>
<dbReference type="Proteomes" id="UP000319375">
    <property type="component" value="Unassembled WGS sequence"/>
</dbReference>
<evidence type="ECO:0000256" key="2">
    <source>
        <dbReference type="ARBA" id="ARBA00022777"/>
    </source>
</evidence>
<accession>A0A5C5RJG8</accession>
<keyword evidence="5" id="KW-1185">Reference proteome</keyword>
<evidence type="ECO:0000313" key="5">
    <source>
        <dbReference type="Proteomes" id="UP000319375"/>
    </source>
</evidence>
<dbReference type="InterPro" id="IPR043129">
    <property type="entry name" value="ATPase_NBD"/>
</dbReference>
<reference evidence="4 5" key="1">
    <citation type="submission" date="2019-06" db="EMBL/GenBank/DDBJ databases">
        <title>Tsukamurella conjunctivitidis sp. nov., Tsukamurella assacharolytica sp. nov. and Tsukamurella sputae sp. nov. isolated from patients with conjunctivitis, bacteraemia (lymphoma) and respiratory infection (sputum) in Hong Kong.</title>
        <authorList>
            <person name="Teng J.L.L."/>
            <person name="Lee H.H."/>
            <person name="Fong J.Y.H."/>
            <person name="Fok K.M.N."/>
            <person name="Lau S.K.P."/>
            <person name="Woo P.C.Y."/>
        </authorList>
    </citation>
    <scope>NUCLEOTIDE SEQUENCE [LARGE SCALE GENOMIC DNA]</scope>
    <source>
        <strain evidence="4 5">HKU72</strain>
    </source>
</reference>
<feature type="non-terminal residue" evidence="4">
    <location>
        <position position="1"/>
    </location>
</feature>
<dbReference type="GO" id="GO:0019150">
    <property type="term" value="F:D-ribulokinase activity"/>
    <property type="evidence" value="ECO:0007669"/>
    <property type="project" value="TreeGrafter"/>
</dbReference>
<evidence type="ECO:0000259" key="3">
    <source>
        <dbReference type="Pfam" id="PF00370"/>
    </source>
</evidence>
<evidence type="ECO:0000256" key="1">
    <source>
        <dbReference type="ARBA" id="ARBA00022679"/>
    </source>
</evidence>
<comment type="caution">
    <text evidence="4">The sequence shown here is derived from an EMBL/GenBank/DDBJ whole genome shotgun (WGS) entry which is preliminary data.</text>
</comment>
<dbReference type="InterPro" id="IPR018484">
    <property type="entry name" value="FGGY_N"/>
</dbReference>
<dbReference type="SUPFAM" id="SSF53067">
    <property type="entry name" value="Actin-like ATPase domain"/>
    <property type="match status" value="1"/>
</dbReference>